<dbReference type="AlphaFoldDB" id="A0A0B5NQ55"/>
<dbReference type="EMBL" id="CP009334">
    <property type="protein sequence ID" value="AJG74193.1"/>
    <property type="molecule type" value="Genomic_DNA"/>
</dbReference>
<sequence length="56" mass="6652">MMYLGLYLMGGAIYTFLTRNTYYNRIVEETGNPVGTLLVLTFFWLPMEVKSWYKNM</sequence>
<dbReference type="KEGG" id="btw:BF38_5978"/>
<evidence type="ECO:0000313" key="2">
    <source>
        <dbReference type="EMBL" id="QKH22574.1"/>
    </source>
</evidence>
<reference evidence="1 3" key="1">
    <citation type="journal article" date="2015" name="Genome Announc.">
        <title>Complete genome sequences for 35 biothreat assay-relevant bacillus species.</title>
        <authorList>
            <person name="Johnson S.L."/>
            <person name="Daligault H.E."/>
            <person name="Davenport K.W."/>
            <person name="Jaissle J."/>
            <person name="Frey K.G."/>
            <person name="Ladner J.T."/>
            <person name="Broomall S.M."/>
            <person name="Bishop-Lilly K.A."/>
            <person name="Bruce D.C."/>
            <person name="Gibbons H.S."/>
            <person name="Coyne S.R."/>
            <person name="Lo C.C."/>
            <person name="Meincke L."/>
            <person name="Munk A.C."/>
            <person name="Koroleva G.I."/>
            <person name="Rosenzweig C.N."/>
            <person name="Palacios G.F."/>
            <person name="Redden C.L."/>
            <person name="Minogue T.D."/>
            <person name="Chain P.S."/>
        </authorList>
    </citation>
    <scope>NUCLEOTIDE SEQUENCE [LARGE SCALE GENOMIC DNA]</scope>
    <source>
        <strain evidence="1 3">HD1011</strain>
        <plasmid evidence="1 3">2</plasmid>
    </source>
</reference>
<keyword evidence="2" id="KW-0614">Plasmid</keyword>
<evidence type="ECO:0000313" key="1">
    <source>
        <dbReference type="EMBL" id="AJG74193.1"/>
    </source>
</evidence>
<evidence type="ECO:0000313" key="3">
    <source>
        <dbReference type="Proteomes" id="UP000031876"/>
    </source>
</evidence>
<accession>A0A0B5NQ55</accession>
<geneLocation type="plasmid" evidence="1 3">
    <name>2</name>
</geneLocation>
<reference evidence="2 4" key="2">
    <citation type="submission" date="2020-05" db="EMBL/GenBank/DDBJ databases">
        <title>FDA dAtabase for Regulatory Grade micrObial Sequences (FDA-ARGOS): Supporting development and validation of Infectious Disease Dx tests.</title>
        <authorList>
            <person name="Nelson B."/>
            <person name="Plummer A."/>
            <person name="Tallon L."/>
            <person name="Sadzewicz L."/>
            <person name="Zhao X."/>
            <person name="Vavikolanu K."/>
            <person name="Mehta A."/>
            <person name="Aluvathingal J."/>
            <person name="Nadendla S."/>
            <person name="Myers T."/>
            <person name="Yan Y."/>
            <person name="Sichtig H."/>
        </authorList>
    </citation>
    <scope>NUCLEOTIDE SEQUENCE [LARGE SCALE GENOMIC DNA]</scope>
    <source>
        <strain evidence="2 4">FDAARGOS_795</strain>
        <plasmid evidence="2 4">unnamed3</plasmid>
    </source>
</reference>
<organism evidence="2 4">
    <name type="scientific">Bacillus thuringiensis</name>
    <dbReference type="NCBI Taxonomy" id="1428"/>
    <lineage>
        <taxon>Bacteria</taxon>
        <taxon>Bacillati</taxon>
        <taxon>Bacillota</taxon>
        <taxon>Bacilli</taxon>
        <taxon>Bacillales</taxon>
        <taxon>Bacillaceae</taxon>
        <taxon>Bacillus</taxon>
        <taxon>Bacillus cereus group</taxon>
    </lineage>
</organism>
<dbReference type="RefSeq" id="WP_000990212.1">
    <property type="nucleotide sequence ID" value="NZ_CP009334.1"/>
</dbReference>
<evidence type="ECO:0000313" key="4">
    <source>
        <dbReference type="Proteomes" id="UP000501107"/>
    </source>
</evidence>
<name>A0A0B5NQ55_BACTU</name>
<geneLocation type="plasmid" evidence="2 4">
    <name>unnamed3</name>
</geneLocation>
<dbReference type="EMBL" id="CP053979">
    <property type="protein sequence ID" value="QKH22574.1"/>
    <property type="molecule type" value="Genomic_DNA"/>
</dbReference>
<protein>
    <submittedName>
        <fullName evidence="2">Uncharacterized protein</fullName>
    </submittedName>
</protein>
<proteinExistence type="predicted"/>
<dbReference type="Proteomes" id="UP000031876">
    <property type="component" value="Plasmid 2"/>
</dbReference>
<dbReference type="Proteomes" id="UP000501107">
    <property type="component" value="Plasmid unnamed3"/>
</dbReference>
<gene>
    <name evidence="1" type="ORF">BF38_5978</name>
    <name evidence="2" type="ORF">FOC89_01000</name>
</gene>